<comment type="caution">
    <text evidence="5">The sequence shown here is derived from an EMBL/GenBank/DDBJ whole genome shotgun (WGS) entry which is preliminary data.</text>
</comment>
<keyword evidence="1" id="KW-1188">Viral release from host cell</keyword>
<organism evidence="5 6">
    <name type="scientific">Clostridium butyricum E4 str. BoNT E BL5262</name>
    <dbReference type="NCBI Taxonomy" id="632245"/>
    <lineage>
        <taxon>Bacteria</taxon>
        <taxon>Bacillati</taxon>
        <taxon>Bacillota</taxon>
        <taxon>Clostridia</taxon>
        <taxon>Eubacteriales</taxon>
        <taxon>Clostridiaceae</taxon>
        <taxon>Clostridium</taxon>
    </lineage>
</organism>
<dbReference type="PANTHER" id="PTHR37813">
    <property type="entry name" value="FELS-2 PROPHAGE PROTEIN"/>
    <property type="match status" value="1"/>
</dbReference>
<feature type="coiled-coil region" evidence="2">
    <location>
        <begin position="20"/>
        <end position="86"/>
    </location>
</feature>
<dbReference type="PANTHER" id="PTHR37813:SF1">
    <property type="entry name" value="FELS-2 PROPHAGE PROTEIN"/>
    <property type="match status" value="1"/>
</dbReference>
<dbReference type="eggNOG" id="COG5283">
    <property type="taxonomic scope" value="Bacteria"/>
</dbReference>
<reference evidence="5 6" key="1">
    <citation type="submission" date="2009-08" db="EMBL/GenBank/DDBJ databases">
        <authorList>
            <person name="Shrivastava S."/>
            <person name="Brinkac L.B."/>
            <person name="Brown J.L."/>
            <person name="Bruce D.B."/>
            <person name="Detter C."/>
            <person name="Green L.D."/>
            <person name="Munk C.A."/>
            <person name="Rogers Y.C."/>
            <person name="Tapia R."/>
            <person name="Sims D.R."/>
            <person name="Smith L.A."/>
            <person name="Smith T.J."/>
            <person name="Sutton G."/>
            <person name="Brettin T."/>
        </authorList>
    </citation>
    <scope>NUCLEOTIDE SEQUENCE [LARGE SCALE GENOMIC DNA]</scope>
    <source>
        <strain evidence="6">E4 str. BoNT E BL5262</strain>
    </source>
</reference>
<feature type="transmembrane region" description="Helical" evidence="3">
    <location>
        <begin position="505"/>
        <end position="526"/>
    </location>
</feature>
<feature type="transmembrane region" description="Helical" evidence="3">
    <location>
        <begin position="706"/>
        <end position="734"/>
    </location>
</feature>
<dbReference type="Pfam" id="PF10145">
    <property type="entry name" value="PhageMin_Tail"/>
    <property type="match status" value="1"/>
</dbReference>
<keyword evidence="6" id="KW-1185">Reference proteome</keyword>
<protein>
    <submittedName>
        <fullName evidence="5">Phage tail tape measure protein, TP901 family</fullName>
    </submittedName>
</protein>
<keyword evidence="3" id="KW-1133">Transmembrane helix</keyword>
<evidence type="ECO:0000256" key="1">
    <source>
        <dbReference type="ARBA" id="ARBA00022612"/>
    </source>
</evidence>
<feature type="domain" description="Phage tail tape measure protein" evidence="4">
    <location>
        <begin position="99"/>
        <end position="301"/>
    </location>
</feature>
<name>C4IJL6_CLOBU</name>
<keyword evidence="3" id="KW-0812">Transmembrane</keyword>
<evidence type="ECO:0000256" key="3">
    <source>
        <dbReference type="SAM" id="Phobius"/>
    </source>
</evidence>
<feature type="transmembrane region" description="Helical" evidence="3">
    <location>
        <begin position="464"/>
        <end position="484"/>
    </location>
</feature>
<feature type="transmembrane region" description="Helical" evidence="3">
    <location>
        <begin position="625"/>
        <end position="648"/>
    </location>
</feature>
<evidence type="ECO:0000313" key="5">
    <source>
        <dbReference type="EMBL" id="EEP53132.1"/>
    </source>
</evidence>
<dbReference type="AlphaFoldDB" id="C4IJL6"/>
<sequence length="887" mass="94033">MANKVINCILNLKDKFSPGITAAAQNSRKLQRELKSLKNDISNLKSSFSGVTTAFKVGGVAIAAGAASCIKEYANFEQAMKNLQATTGVSNDEYKKLWDTAKNLGATTSFSCQQASEAMNYLGMAGFKTNQIIGAMPSLLDLAAASGSDLALVSDIVSDGLGAFHLMQGDIAENTKMFSDVLAKTASSANTTVDLMGESFKYCASTAGALGYSVQDTAVVLGMMGNEFTKGGSAGNALKNALVNLAKPTDQMKEVMDEYKLSLTNTDGSMKSLADVVKMLRSKFGGLDNDIQAAKVAALFGKEAMAPWLTVINTAEDSFTGLTEAIYESKDAAKQMAAIKLDTITGQFELLKSAISAMQIDIGEKLAPYTRDFVVWITEKIPKISDKLVNLASIFTSNLPQIISLVKKLAIVWLTFKGISLSMKIGSVFASIITIGGKTFGIVKSIATGAKGIGTVFGLITNPIGMALSAIVLLAGGITLLYAKEGRLDELKDKFENIGKTIKDLVKNNMPLIATVAGALSGLLAFKMLKPFSAGINVFGGTLGKSIIKILSFKNILSSIKGIPGTLLAPFNALKNGIVGLQRTFVLAKAFLPNILSFNKIGTVFKALLNPIGLLKNGFMLIKTAVLAVVSPFGIVIAIIAALAAGFIYCWNTNSQFKEKMISAWNTIAPAIGSIVNIVIGWISGLVSFLTSFYEGHKSQISTFMSAVFNTIGVVIEMIVSTIQGIVGVISGVFDVIDGLIHGNWSQMWEGCKTIFKSSIDTIIEWWNGLKEIFKHPLKAMINVFKKDSGSDSEGSTESVNVDANATGTHFFGGGWTKMNERGGELAYLPGGSAIVPADKTDKILNGGSGINVQVTIQGNVIGNESFADYVGGHVVNKVMTVLATNK</sequence>
<dbReference type="InterPro" id="IPR010090">
    <property type="entry name" value="Phage_tape_meas"/>
</dbReference>
<keyword evidence="3" id="KW-0472">Membrane</keyword>
<evidence type="ECO:0000313" key="6">
    <source>
        <dbReference type="Proteomes" id="UP000003081"/>
    </source>
</evidence>
<keyword evidence="2" id="KW-0175">Coiled coil</keyword>
<proteinExistence type="predicted"/>
<feature type="transmembrane region" description="Helical" evidence="3">
    <location>
        <begin position="668"/>
        <end position="694"/>
    </location>
</feature>
<dbReference type="EMBL" id="ACOM01000005">
    <property type="protein sequence ID" value="EEP53132.1"/>
    <property type="molecule type" value="Genomic_DNA"/>
</dbReference>
<gene>
    <name evidence="5" type="ORF">CLP_2606</name>
</gene>
<evidence type="ECO:0000259" key="4">
    <source>
        <dbReference type="Pfam" id="PF10145"/>
    </source>
</evidence>
<evidence type="ECO:0000256" key="2">
    <source>
        <dbReference type="SAM" id="Coils"/>
    </source>
</evidence>
<dbReference type="NCBIfam" id="TIGR01760">
    <property type="entry name" value="tape_meas_TP901"/>
    <property type="match status" value="1"/>
</dbReference>
<dbReference type="Proteomes" id="UP000003081">
    <property type="component" value="Unassembled WGS sequence"/>
</dbReference>
<dbReference type="eggNOG" id="COG5412">
    <property type="taxonomic scope" value="Bacteria"/>
</dbReference>
<accession>C4IJL6</accession>
<dbReference type="HOGENOM" id="CLU_002005_2_1_9"/>
<dbReference type="RefSeq" id="WP_003409808.1">
    <property type="nucleotide sequence ID" value="NZ_ACOM01000005.1"/>
</dbReference>